<protein>
    <submittedName>
        <fullName evidence="1">Uncharacterized protein</fullName>
    </submittedName>
</protein>
<proteinExistence type="predicted"/>
<dbReference type="AlphaFoldDB" id="A0A3B0XTX4"/>
<accession>A0A3B0XTX4</accession>
<reference evidence="1" key="1">
    <citation type="submission" date="2018-06" db="EMBL/GenBank/DDBJ databases">
        <authorList>
            <person name="Zhirakovskaya E."/>
        </authorList>
    </citation>
    <scope>NUCLEOTIDE SEQUENCE</scope>
</reference>
<sequence length="124" mass="14611">MTENKFKLSTEEIASLRIEHRQAKKKRDADRIKAIVLLATGWTAMQVAEVLFMDDDTVRHYRARYETGGLKNLLKNNYKPKKSKLVKHEQETLLKHIDTEIYMTVRSIINYVRKKYHVIYSLSG</sequence>
<name>A0A3B0XTX4_9ZZZZ</name>
<feature type="non-terminal residue" evidence="1">
    <location>
        <position position="124"/>
    </location>
</feature>
<dbReference type="InterPro" id="IPR009057">
    <property type="entry name" value="Homeodomain-like_sf"/>
</dbReference>
<gene>
    <name evidence="1" type="ORF">MNBD_GAMMA12-2133</name>
</gene>
<dbReference type="Pfam" id="PF13551">
    <property type="entry name" value="HTH_29"/>
    <property type="match status" value="1"/>
</dbReference>
<dbReference type="SUPFAM" id="SSF46689">
    <property type="entry name" value="Homeodomain-like"/>
    <property type="match status" value="1"/>
</dbReference>
<organism evidence="1">
    <name type="scientific">hydrothermal vent metagenome</name>
    <dbReference type="NCBI Taxonomy" id="652676"/>
    <lineage>
        <taxon>unclassified sequences</taxon>
        <taxon>metagenomes</taxon>
        <taxon>ecological metagenomes</taxon>
    </lineage>
</organism>
<evidence type="ECO:0000313" key="1">
    <source>
        <dbReference type="EMBL" id="VAW71805.1"/>
    </source>
</evidence>
<dbReference type="EMBL" id="UOFL01000030">
    <property type="protein sequence ID" value="VAW71805.1"/>
    <property type="molecule type" value="Genomic_DNA"/>
</dbReference>